<dbReference type="InterPro" id="IPR006829">
    <property type="entry name" value="LXG_dom"/>
</dbReference>
<feature type="domain" description="LXG" evidence="2">
    <location>
        <begin position="2"/>
        <end position="95"/>
    </location>
</feature>
<organism evidence="3 4">
    <name type="scientific">Halobacillus naozhouensis</name>
    <dbReference type="NCBI Taxonomy" id="554880"/>
    <lineage>
        <taxon>Bacteria</taxon>
        <taxon>Bacillati</taxon>
        <taxon>Bacillota</taxon>
        <taxon>Bacilli</taxon>
        <taxon>Bacillales</taxon>
        <taxon>Bacillaceae</taxon>
        <taxon>Halobacillus</taxon>
    </lineage>
</organism>
<evidence type="ECO:0000313" key="3">
    <source>
        <dbReference type="EMBL" id="WFT74280.1"/>
    </source>
</evidence>
<proteinExistence type="inferred from homology"/>
<dbReference type="Pfam" id="PF04740">
    <property type="entry name" value="LXG"/>
    <property type="match status" value="1"/>
</dbReference>
<evidence type="ECO:0000313" key="4">
    <source>
        <dbReference type="Proteomes" id="UP001221597"/>
    </source>
</evidence>
<dbReference type="Proteomes" id="UP001221597">
    <property type="component" value="Chromosome"/>
</dbReference>
<name>A0ABY8IVQ2_9BACI</name>
<comment type="similarity">
    <text evidence="1">In the N-terminal section; belongs to the LXG family.</text>
</comment>
<sequence>MGLHKASTVTTEIVQEVNQVVSGVQDIVSLPSVEDSAFLQEIQQARNKKDETVKKLQEFDQTESSQLEKLKQSLSTMNQYIESISSQFEAGDISIRSYQAGQLPIGRLSI</sequence>
<accession>A0ABY8IVQ2</accession>
<evidence type="ECO:0000256" key="1">
    <source>
        <dbReference type="ARBA" id="ARBA00034117"/>
    </source>
</evidence>
<evidence type="ECO:0000259" key="2">
    <source>
        <dbReference type="Pfam" id="PF04740"/>
    </source>
</evidence>
<keyword evidence="4" id="KW-1185">Reference proteome</keyword>
<dbReference type="EMBL" id="CP121671">
    <property type="protein sequence ID" value="WFT74280.1"/>
    <property type="molecule type" value="Genomic_DNA"/>
</dbReference>
<reference evidence="3 4" key="1">
    <citation type="submission" date="2023-04" db="EMBL/GenBank/DDBJ databases">
        <title>Genome sequence of Halobacillus naozhouensis KACC 21980.</title>
        <authorList>
            <person name="Kim S."/>
            <person name="Heo J."/>
            <person name="Kwon S.-W."/>
        </authorList>
    </citation>
    <scope>NUCLEOTIDE SEQUENCE [LARGE SCALE GENOMIC DNA]</scope>
    <source>
        <strain evidence="3 4">KCTC 13234</strain>
    </source>
</reference>
<protein>
    <submittedName>
        <fullName evidence="3">T7SS effector LXG polymorphic toxin</fullName>
    </submittedName>
</protein>
<gene>
    <name evidence="3" type="ORF">P9989_18260</name>
</gene>
<dbReference type="RefSeq" id="WP_283076280.1">
    <property type="nucleotide sequence ID" value="NZ_CP121671.1"/>
</dbReference>